<protein>
    <submittedName>
        <fullName evidence="7">Integral membrane protein</fullName>
    </submittedName>
</protein>
<feature type="transmembrane region" description="Helical" evidence="6">
    <location>
        <begin position="78"/>
        <end position="100"/>
    </location>
</feature>
<evidence type="ECO:0000256" key="3">
    <source>
        <dbReference type="ARBA" id="ARBA00022692"/>
    </source>
</evidence>
<evidence type="ECO:0000256" key="6">
    <source>
        <dbReference type="SAM" id="Phobius"/>
    </source>
</evidence>
<evidence type="ECO:0000313" key="8">
    <source>
        <dbReference type="Proteomes" id="UP001331761"/>
    </source>
</evidence>
<dbReference type="InterPro" id="IPR019408">
    <property type="entry name" value="7TM_GPCR_serpentine_rcpt_Srab"/>
</dbReference>
<keyword evidence="3 6" id="KW-0812">Transmembrane</keyword>
<keyword evidence="8" id="KW-1185">Reference proteome</keyword>
<dbReference type="GO" id="GO:0007606">
    <property type="term" value="P:sensory perception of chemical stimulus"/>
    <property type="evidence" value="ECO:0007669"/>
    <property type="project" value="InterPro"/>
</dbReference>
<comment type="similarity">
    <text evidence="2">Belongs to the nematode receptor-like protein srb family.</text>
</comment>
<reference evidence="7 8" key="1">
    <citation type="submission" date="2019-10" db="EMBL/GenBank/DDBJ databases">
        <title>Assembly and Annotation for the nematode Trichostrongylus colubriformis.</title>
        <authorList>
            <person name="Martin J."/>
        </authorList>
    </citation>
    <scope>NUCLEOTIDE SEQUENCE [LARGE SCALE GENOMIC DNA]</scope>
    <source>
        <strain evidence="7">G859</strain>
        <tissue evidence="7">Whole worm</tissue>
    </source>
</reference>
<dbReference type="Pfam" id="PF10292">
    <property type="entry name" value="7TM_GPCR_Srab"/>
    <property type="match status" value="1"/>
</dbReference>
<dbReference type="InterPro" id="IPR002184">
    <property type="entry name" value="7TM_GPCR_serpentine_rcpt_Srb"/>
</dbReference>
<evidence type="ECO:0000256" key="2">
    <source>
        <dbReference type="ARBA" id="ARBA00006860"/>
    </source>
</evidence>
<sequence>MMTYKINDFNAVTPSMVVIPPSAAERANAISILFVAENITCVICLQYALRINKRRYLLKTSTLTSRYQTRENMFTTQIATQITTLQIIFFALYAVGGLITRLGFKYLMHTNRPLFVALRSMIYVIPVSVILLPIVAIHLMKRYRSDRACDMRAMVTMKSCGEEGIRNYNAVISKSWKMTPA</sequence>
<dbReference type="GO" id="GO:0016020">
    <property type="term" value="C:membrane"/>
    <property type="evidence" value="ECO:0007669"/>
    <property type="project" value="UniProtKB-SubCell"/>
</dbReference>
<evidence type="ECO:0000256" key="1">
    <source>
        <dbReference type="ARBA" id="ARBA00004141"/>
    </source>
</evidence>
<evidence type="ECO:0000313" key="7">
    <source>
        <dbReference type="EMBL" id="KAK5965941.1"/>
    </source>
</evidence>
<comment type="subcellular location">
    <subcellularLocation>
        <location evidence="1">Membrane</location>
        <topology evidence="1">Multi-pass membrane protein</topology>
    </subcellularLocation>
</comment>
<comment type="caution">
    <text evidence="7">The sequence shown here is derived from an EMBL/GenBank/DDBJ whole genome shotgun (WGS) entry which is preliminary data.</text>
</comment>
<feature type="transmembrane region" description="Helical" evidence="6">
    <location>
        <begin position="120"/>
        <end position="140"/>
    </location>
</feature>
<gene>
    <name evidence="7" type="ORF">GCK32_004798</name>
</gene>
<evidence type="ECO:0000256" key="5">
    <source>
        <dbReference type="ARBA" id="ARBA00023136"/>
    </source>
</evidence>
<dbReference type="PANTHER" id="PTHR31216">
    <property type="entry name" value="SERPENTINE RECEPTOR CLASS BETA-1-RELATED-RELATED"/>
    <property type="match status" value="1"/>
</dbReference>
<name>A0AAN8IB09_TRICO</name>
<organism evidence="7 8">
    <name type="scientific">Trichostrongylus colubriformis</name>
    <name type="common">Black scour worm</name>
    <dbReference type="NCBI Taxonomy" id="6319"/>
    <lineage>
        <taxon>Eukaryota</taxon>
        <taxon>Metazoa</taxon>
        <taxon>Ecdysozoa</taxon>
        <taxon>Nematoda</taxon>
        <taxon>Chromadorea</taxon>
        <taxon>Rhabditida</taxon>
        <taxon>Rhabditina</taxon>
        <taxon>Rhabditomorpha</taxon>
        <taxon>Strongyloidea</taxon>
        <taxon>Trichostrongylidae</taxon>
        <taxon>Trichostrongylus</taxon>
    </lineage>
</organism>
<evidence type="ECO:0000256" key="4">
    <source>
        <dbReference type="ARBA" id="ARBA00022989"/>
    </source>
</evidence>
<accession>A0AAN8IB09</accession>
<dbReference type="PANTHER" id="PTHR31216:SF11">
    <property type="entry name" value="SERPENTINE RECEPTOR CLASS BETA-16-RELATED"/>
    <property type="match status" value="1"/>
</dbReference>
<feature type="transmembrane region" description="Helical" evidence="6">
    <location>
        <begin position="29"/>
        <end position="49"/>
    </location>
</feature>
<dbReference type="EMBL" id="WIXE01024071">
    <property type="protein sequence ID" value="KAK5965941.1"/>
    <property type="molecule type" value="Genomic_DNA"/>
</dbReference>
<dbReference type="AlphaFoldDB" id="A0AAN8IB09"/>
<proteinExistence type="inferred from homology"/>
<dbReference type="GO" id="GO:0004888">
    <property type="term" value="F:transmembrane signaling receptor activity"/>
    <property type="evidence" value="ECO:0007669"/>
    <property type="project" value="InterPro"/>
</dbReference>
<keyword evidence="4 6" id="KW-1133">Transmembrane helix</keyword>
<dbReference type="Proteomes" id="UP001331761">
    <property type="component" value="Unassembled WGS sequence"/>
</dbReference>
<keyword evidence="5 6" id="KW-0472">Membrane</keyword>